<dbReference type="GO" id="GO:1901982">
    <property type="term" value="F:maltose binding"/>
    <property type="evidence" value="ECO:0007669"/>
    <property type="project" value="TreeGrafter"/>
</dbReference>
<evidence type="ECO:0000256" key="2">
    <source>
        <dbReference type="ARBA" id="ARBA00022448"/>
    </source>
</evidence>
<dbReference type="PANTHER" id="PTHR30061">
    <property type="entry name" value="MALTOSE-BINDING PERIPLASMIC PROTEIN"/>
    <property type="match status" value="1"/>
</dbReference>
<comment type="caution">
    <text evidence="4">The sequence shown here is derived from an EMBL/GenBank/DDBJ whole genome shotgun (WGS) entry which is preliminary data.</text>
</comment>
<dbReference type="PANTHER" id="PTHR30061:SF50">
    <property type="entry name" value="MALTOSE_MALTODEXTRIN-BINDING PERIPLASMIC PROTEIN"/>
    <property type="match status" value="1"/>
</dbReference>
<sequence length="452" mass="49280">MSKKILAAMLAMVMILLAGCNTPAPAPTPEVKPVSLTIWHYFSGAQQEALDAIVADFNATVGKDKKITVTAENQGATADLEKKIQTASDAGLAQLPDIIHGYPDITATLHAKGFIADMGSYLKAEDLADYYEGFIKEGSQFTGGEFRLMPIAKSTELLFLNKTLWNNVKEQIGAKDEDLATWEGIAKAGKAYFELTGKTFFGIDSLANFFYLGGFQQGHEFVTPGKFTPNEEAEQRIYNFVSTGINEGWLVVKDANKKYNSDFMNDGTAVCYVGSNSGTTYLFPVTTVGQAENDELACLSYPVFEGEKAAVIQQGAGMSIAKKGADKEKAAVEFLLFLTNPNNTAKFSMATGYIPVRKSAQESEAFKAFLSGKNADGTALDVKKAKISLAINAVLKQFDTYELYYTPAFPNSNVVRRNVDDEMSKILSKSYTDFNTFFTNLTAEVTKTLTGR</sequence>
<dbReference type="Gene3D" id="3.40.190.10">
    <property type="entry name" value="Periplasmic binding protein-like II"/>
    <property type="match status" value="1"/>
</dbReference>
<dbReference type="GO" id="GO:0015768">
    <property type="term" value="P:maltose transport"/>
    <property type="evidence" value="ECO:0007669"/>
    <property type="project" value="TreeGrafter"/>
</dbReference>
<gene>
    <name evidence="4" type="ORF">SDC9_116891</name>
</gene>
<dbReference type="SUPFAM" id="SSF53850">
    <property type="entry name" value="Periplasmic binding protein-like II"/>
    <property type="match status" value="1"/>
</dbReference>
<evidence type="ECO:0008006" key="5">
    <source>
        <dbReference type="Google" id="ProtNLM"/>
    </source>
</evidence>
<dbReference type="AlphaFoldDB" id="A0A645C3M8"/>
<keyword evidence="3" id="KW-0732">Signal</keyword>
<dbReference type="Pfam" id="PF13416">
    <property type="entry name" value="SBP_bac_8"/>
    <property type="match status" value="1"/>
</dbReference>
<dbReference type="InterPro" id="IPR006059">
    <property type="entry name" value="SBP"/>
</dbReference>
<evidence type="ECO:0000256" key="1">
    <source>
        <dbReference type="ARBA" id="ARBA00008520"/>
    </source>
</evidence>
<name>A0A645C3M8_9ZZZZ</name>
<proteinExistence type="inferred from homology"/>
<keyword evidence="2" id="KW-0813">Transport</keyword>
<dbReference type="PROSITE" id="PS51257">
    <property type="entry name" value="PROKAR_LIPOPROTEIN"/>
    <property type="match status" value="1"/>
</dbReference>
<protein>
    <recommendedName>
        <fullName evidence="5">Sn-glycerol-3-phosphate-binding periplasmic protein UgpB</fullName>
    </recommendedName>
</protein>
<dbReference type="GO" id="GO:0055052">
    <property type="term" value="C:ATP-binding cassette (ABC) transporter complex, substrate-binding subunit-containing"/>
    <property type="evidence" value="ECO:0007669"/>
    <property type="project" value="TreeGrafter"/>
</dbReference>
<evidence type="ECO:0000256" key="3">
    <source>
        <dbReference type="ARBA" id="ARBA00022729"/>
    </source>
</evidence>
<organism evidence="4">
    <name type="scientific">bioreactor metagenome</name>
    <dbReference type="NCBI Taxonomy" id="1076179"/>
    <lineage>
        <taxon>unclassified sequences</taxon>
        <taxon>metagenomes</taxon>
        <taxon>ecological metagenomes</taxon>
    </lineage>
</organism>
<evidence type="ECO:0000313" key="4">
    <source>
        <dbReference type="EMBL" id="MPM69943.1"/>
    </source>
</evidence>
<dbReference type="EMBL" id="VSSQ01023174">
    <property type="protein sequence ID" value="MPM69943.1"/>
    <property type="molecule type" value="Genomic_DNA"/>
</dbReference>
<accession>A0A645C3M8</accession>
<dbReference type="GO" id="GO:0042956">
    <property type="term" value="P:maltodextrin transmembrane transport"/>
    <property type="evidence" value="ECO:0007669"/>
    <property type="project" value="TreeGrafter"/>
</dbReference>
<reference evidence="4" key="1">
    <citation type="submission" date="2019-08" db="EMBL/GenBank/DDBJ databases">
        <authorList>
            <person name="Kucharzyk K."/>
            <person name="Murdoch R.W."/>
            <person name="Higgins S."/>
            <person name="Loffler F."/>
        </authorList>
    </citation>
    <scope>NUCLEOTIDE SEQUENCE</scope>
</reference>
<comment type="similarity">
    <text evidence="1">Belongs to the bacterial solute-binding protein 1 family.</text>
</comment>